<organism evidence="1 2">
    <name type="scientific">Bifidobacterium thermophilum</name>
    <dbReference type="NCBI Taxonomy" id="33905"/>
    <lineage>
        <taxon>Bacteria</taxon>
        <taxon>Bacillati</taxon>
        <taxon>Actinomycetota</taxon>
        <taxon>Actinomycetes</taxon>
        <taxon>Bifidobacteriales</taxon>
        <taxon>Bifidobacteriaceae</taxon>
        <taxon>Bifidobacterium</taxon>
    </lineage>
</organism>
<name>A0A2N3QMA3_9BIFI</name>
<accession>A0A2N3QMA3</accession>
<dbReference type="EMBL" id="PCGY01000011">
    <property type="protein sequence ID" value="PKU92782.1"/>
    <property type="molecule type" value="Genomic_DNA"/>
</dbReference>
<proteinExistence type="predicted"/>
<evidence type="ECO:0000313" key="1">
    <source>
        <dbReference type="EMBL" id="PKU92782.1"/>
    </source>
</evidence>
<reference evidence="1 2" key="1">
    <citation type="submission" date="2017-10" db="EMBL/GenBank/DDBJ databases">
        <title>Bifidobacterium genomics.</title>
        <authorList>
            <person name="Lugli G.A."/>
            <person name="Milani C."/>
            <person name="Mancabelli L."/>
        </authorList>
    </citation>
    <scope>NUCLEOTIDE SEQUENCE [LARGE SCALE GENOMIC DNA]</scope>
    <source>
        <strain evidence="1 2">1542B</strain>
    </source>
</reference>
<protein>
    <submittedName>
        <fullName evidence="1">Uncharacterized protein</fullName>
    </submittedName>
</protein>
<evidence type="ECO:0000313" key="2">
    <source>
        <dbReference type="Proteomes" id="UP000233727"/>
    </source>
</evidence>
<gene>
    <name evidence="1" type="ORF">CQR47_0631</name>
</gene>
<dbReference type="AlphaFoldDB" id="A0A2N3QMA3"/>
<comment type="caution">
    <text evidence="1">The sequence shown here is derived from an EMBL/GenBank/DDBJ whole genome shotgun (WGS) entry which is preliminary data.</text>
</comment>
<sequence>MLTLVELICASIRYRESLRLLMPDMPKCPVTAMILDFHYFSLLFSFAPLKQRHRLNVARYLLIDVRFCARSRKHILSKRKQVHTSDIAHSQMQTDAICGKIDIHITVLTIEVYYHIFKTCFAFALTN</sequence>
<dbReference type="Proteomes" id="UP000233727">
    <property type="component" value="Unassembled WGS sequence"/>
</dbReference>